<protein>
    <submittedName>
        <fullName evidence="2">Uncharacterized protein</fullName>
    </submittedName>
</protein>
<keyword evidence="1" id="KW-0812">Transmembrane</keyword>
<accession>A0A1F7SQA9</accession>
<comment type="caution">
    <text evidence="2">The sequence shown here is derived from an EMBL/GenBank/DDBJ whole genome shotgun (WGS) entry which is preliminary data.</text>
</comment>
<reference evidence="2 3" key="1">
    <citation type="journal article" date="2016" name="Nat. Commun.">
        <title>Thousands of microbial genomes shed light on interconnected biogeochemical processes in an aquifer system.</title>
        <authorList>
            <person name="Anantharaman K."/>
            <person name="Brown C.T."/>
            <person name="Hug L.A."/>
            <person name="Sharon I."/>
            <person name="Castelle C.J."/>
            <person name="Probst A.J."/>
            <person name="Thomas B.C."/>
            <person name="Singh A."/>
            <person name="Wilkins M.J."/>
            <person name="Karaoz U."/>
            <person name="Brodie E.L."/>
            <person name="Williams K.H."/>
            <person name="Hubbard S.S."/>
            <person name="Banfield J.F."/>
        </authorList>
    </citation>
    <scope>NUCLEOTIDE SEQUENCE [LARGE SCALE GENOMIC DNA]</scope>
</reference>
<gene>
    <name evidence="2" type="ORF">A3G31_01130</name>
</gene>
<dbReference type="AlphaFoldDB" id="A0A1F7SQA9"/>
<sequence>MKVLKKTQNFKSLTGKTQQVKRIWPKGYKRFDTGEDKERFEVRPQKYNLRLIFLSLVIFLVLWVFIIQPYLDKHPKKEEPIRVKIFKEDAIVNVSPKAK</sequence>
<feature type="transmembrane region" description="Helical" evidence="1">
    <location>
        <begin position="47"/>
        <end position="67"/>
    </location>
</feature>
<keyword evidence="1" id="KW-1133">Transmembrane helix</keyword>
<organism evidence="2 3">
    <name type="scientific">Candidatus Schekmanbacteria bacterium RIFCSPLOWO2_12_FULL_38_15</name>
    <dbReference type="NCBI Taxonomy" id="1817883"/>
    <lineage>
        <taxon>Bacteria</taxon>
        <taxon>Candidatus Schekmaniibacteriota</taxon>
    </lineage>
</organism>
<dbReference type="STRING" id="1817883.A3G31_01130"/>
<keyword evidence="1" id="KW-0472">Membrane</keyword>
<proteinExistence type="predicted"/>
<evidence type="ECO:0000256" key="1">
    <source>
        <dbReference type="SAM" id="Phobius"/>
    </source>
</evidence>
<evidence type="ECO:0000313" key="2">
    <source>
        <dbReference type="EMBL" id="OGL55398.1"/>
    </source>
</evidence>
<dbReference type="EMBL" id="MGDI01000001">
    <property type="protein sequence ID" value="OGL55398.1"/>
    <property type="molecule type" value="Genomic_DNA"/>
</dbReference>
<evidence type="ECO:0000313" key="3">
    <source>
        <dbReference type="Proteomes" id="UP000178082"/>
    </source>
</evidence>
<name>A0A1F7SQA9_9BACT</name>
<dbReference type="Proteomes" id="UP000178082">
    <property type="component" value="Unassembled WGS sequence"/>
</dbReference>